<dbReference type="Proteomes" id="UP000019276">
    <property type="component" value="Unassembled WGS sequence"/>
</dbReference>
<dbReference type="PANTHER" id="PTHR35813:SF1">
    <property type="entry name" value="INNER MEMBRANE PROTEIN YBAN"/>
    <property type="match status" value="1"/>
</dbReference>
<dbReference type="PANTHER" id="PTHR35813">
    <property type="entry name" value="INNER MEMBRANE PROTEIN YBAN"/>
    <property type="match status" value="1"/>
</dbReference>
<evidence type="ECO:0000256" key="2">
    <source>
        <dbReference type="SAM" id="Phobius"/>
    </source>
</evidence>
<keyword evidence="1" id="KW-0997">Cell inner membrane</keyword>
<evidence type="ECO:0000256" key="1">
    <source>
        <dbReference type="PIRNR" id="PIRNR016789"/>
    </source>
</evidence>
<reference evidence="3 4" key="1">
    <citation type="journal article" date="2014" name="Genome Announc.">
        <title>Draft Genome Sequence of the Agar-Degrading Bacterium Catenovulum sp. Strain DS-2, Isolated from Intestines of Haliotis diversicolor.</title>
        <authorList>
            <person name="Shan D."/>
            <person name="Li X."/>
            <person name="Gu Z."/>
            <person name="Wei G."/>
            <person name="Gao Z."/>
            <person name="Shao Z."/>
        </authorList>
    </citation>
    <scope>NUCLEOTIDE SEQUENCE [LARGE SCALE GENOMIC DNA]</scope>
    <source>
        <strain evidence="3 4">DS-2</strain>
    </source>
</reference>
<keyword evidence="2" id="KW-1133">Transmembrane helix</keyword>
<dbReference type="STRING" id="1328313.DS2_09922"/>
<comment type="caution">
    <text evidence="3">The sequence shown here is derived from an EMBL/GenBank/DDBJ whole genome shotgun (WGS) entry which is preliminary data.</text>
</comment>
<dbReference type="RefSeq" id="WP_035014602.1">
    <property type="nucleotide sequence ID" value="NZ_ARZY01000017.1"/>
</dbReference>
<proteinExistence type="predicted"/>
<dbReference type="OrthoDB" id="9816293at2"/>
<dbReference type="eggNOG" id="COG2832">
    <property type="taxonomic scope" value="Bacteria"/>
</dbReference>
<keyword evidence="1 2" id="KW-0472">Membrane</keyword>
<gene>
    <name evidence="3" type="ORF">DS2_09922</name>
</gene>
<protein>
    <recommendedName>
        <fullName evidence="1">Inner membrane protein</fullName>
    </recommendedName>
</protein>
<dbReference type="InterPro" id="IPR007401">
    <property type="entry name" value="DUF454"/>
</dbReference>
<organism evidence="3 4">
    <name type="scientific">Catenovulum agarivorans DS-2</name>
    <dbReference type="NCBI Taxonomy" id="1328313"/>
    <lineage>
        <taxon>Bacteria</taxon>
        <taxon>Pseudomonadati</taxon>
        <taxon>Pseudomonadota</taxon>
        <taxon>Gammaproteobacteria</taxon>
        <taxon>Alteromonadales</taxon>
        <taxon>Alteromonadaceae</taxon>
        <taxon>Catenovulum</taxon>
    </lineage>
</organism>
<dbReference type="Pfam" id="PF04304">
    <property type="entry name" value="DUF454"/>
    <property type="match status" value="1"/>
</dbReference>
<name>W7QXC6_9ALTE</name>
<dbReference type="GO" id="GO:0005886">
    <property type="term" value="C:plasma membrane"/>
    <property type="evidence" value="ECO:0007669"/>
    <property type="project" value="UniProtKB-SubCell"/>
</dbReference>
<accession>W7QXC6</accession>
<keyword evidence="4" id="KW-1185">Reference proteome</keyword>
<sequence>MLKTLARLSLIVAGWMSLALAIAGVVLPVLPTTPFVLLSAGCFAKSSPRFHQWLLRQKYFGQMIRDYQAYKGIQKQTKIRAISLIWLSMTLSAVIVGKAWLAVMLFAIAICVSLYLWRMPNAPSPSQHIV</sequence>
<dbReference type="EMBL" id="ARZY01000017">
    <property type="protein sequence ID" value="EWH09935.1"/>
    <property type="molecule type" value="Genomic_DNA"/>
</dbReference>
<dbReference type="AlphaFoldDB" id="W7QXC6"/>
<feature type="transmembrane region" description="Helical" evidence="2">
    <location>
        <begin position="99"/>
        <end position="117"/>
    </location>
</feature>
<keyword evidence="2" id="KW-0812">Transmembrane</keyword>
<comment type="subcellular location">
    <subcellularLocation>
        <location evidence="1">Cell inner membrane</location>
        <topology evidence="1">Multi-pass membrane protein</topology>
    </subcellularLocation>
</comment>
<dbReference type="PIRSF" id="PIRSF016789">
    <property type="entry name" value="DUF454"/>
    <property type="match status" value="1"/>
</dbReference>
<evidence type="ECO:0000313" key="4">
    <source>
        <dbReference type="Proteomes" id="UP000019276"/>
    </source>
</evidence>
<evidence type="ECO:0000313" key="3">
    <source>
        <dbReference type="EMBL" id="EWH09935.1"/>
    </source>
</evidence>
<keyword evidence="1" id="KW-1003">Cell membrane</keyword>